<sequence length="290" mass="31963">MARTPSRPWPCARPGALSALLGIALNLALPGMASAVTWQWQGDHGIRLDSNAGLAADGLRSRDSLEVSQRLTGQRLLARGSQLRLNARMGLQAVQALHYPRLSRVEPVIGVESHWQHSAAFGAPRWSAGLRGGGRWSADTRRDGWHLQLHAGAQRQFTTRLRGAWQLASRWRQTQSKAFDTRLHRLSLQIDWQPSAAQIVYGRLDALNGRFTTTVTGGSIQSGQTVDRAFDPAGEPAYRRDGTGGGLLLGLNRQISRQLVIDAAAHHVMLRRGSTGYSRTQWMLNLLYTL</sequence>
<protein>
    <submittedName>
        <fullName evidence="1">Uncharacterized protein</fullName>
    </submittedName>
</protein>
<dbReference type="AlphaFoldDB" id="A0A363UNP1"/>
<organism evidence="1 2">
    <name type="scientific">Abyssibacter profundi</name>
    <dbReference type="NCBI Taxonomy" id="2182787"/>
    <lineage>
        <taxon>Bacteria</taxon>
        <taxon>Pseudomonadati</taxon>
        <taxon>Pseudomonadota</taxon>
        <taxon>Gammaproteobacteria</taxon>
        <taxon>Chromatiales</taxon>
        <taxon>Oceanococcaceae</taxon>
        <taxon>Abyssibacter</taxon>
    </lineage>
</organism>
<reference evidence="1 2" key="1">
    <citation type="submission" date="2018-05" db="EMBL/GenBank/DDBJ databases">
        <title>Abyssibacter profundi OUC007T gen. nov., sp. nov, a marine bacterium isolated from seawater of the Mariana Trench.</title>
        <authorList>
            <person name="Zhou S."/>
        </authorList>
    </citation>
    <scope>NUCLEOTIDE SEQUENCE [LARGE SCALE GENOMIC DNA]</scope>
    <source>
        <strain evidence="1 2">OUC007</strain>
    </source>
</reference>
<accession>A0A363UNP1</accession>
<comment type="caution">
    <text evidence="1">The sequence shown here is derived from an EMBL/GenBank/DDBJ whole genome shotgun (WGS) entry which is preliminary data.</text>
</comment>
<proteinExistence type="predicted"/>
<evidence type="ECO:0000313" key="2">
    <source>
        <dbReference type="Proteomes" id="UP000251800"/>
    </source>
</evidence>
<keyword evidence="2" id="KW-1185">Reference proteome</keyword>
<dbReference type="EMBL" id="QEQK01000003">
    <property type="protein sequence ID" value="PWN57059.1"/>
    <property type="molecule type" value="Genomic_DNA"/>
</dbReference>
<dbReference type="RefSeq" id="WP_109719140.1">
    <property type="nucleotide sequence ID" value="NZ_QEQK01000003.1"/>
</dbReference>
<gene>
    <name evidence="1" type="ORF">DEH80_03735</name>
</gene>
<name>A0A363UNP1_9GAMM</name>
<evidence type="ECO:0000313" key="1">
    <source>
        <dbReference type="EMBL" id="PWN57059.1"/>
    </source>
</evidence>
<dbReference type="Proteomes" id="UP000251800">
    <property type="component" value="Unassembled WGS sequence"/>
</dbReference>